<protein>
    <recommendedName>
        <fullName evidence="1">Heterokaryon incompatibility domain-containing protein</fullName>
    </recommendedName>
</protein>
<dbReference type="PANTHER" id="PTHR24148">
    <property type="entry name" value="ANKYRIN REPEAT DOMAIN-CONTAINING PROTEIN 39 HOMOLOG-RELATED"/>
    <property type="match status" value="1"/>
</dbReference>
<dbReference type="PANTHER" id="PTHR24148:SF73">
    <property type="entry name" value="HET DOMAIN PROTEIN (AFU_ORTHOLOGUE AFUA_8G01020)"/>
    <property type="match status" value="1"/>
</dbReference>
<sequence length="554" mass="62900">MESPVAYTYSPLEFSDSIRLLLLEPSNDNNELLRGSLVTRTLSSIQDDLHTYYTALSYVWGHQTRTEALELVDESKLCRFQLNLNTNLHSALTNVRDKSRAIFIWADAICIDQNNLDERGHQVGIMGNIYREAACTVIYLGPPSPDINYAFNAIHRKLGTSPKRRALSQKNTAQEADLNLDVDVLNDAFETLCSRDWFVRGWVFQELVLSNNARIQCGQHRVGWNDLHTMIQHLQCSRTSVSRFLDMDKACNDHEGRTFSQLVISRKGAQLSDPRDFFFCLMGIASDAKAVQERLPIDYSLDTRDVFVRAAKYLVGTMDLSSVVKHVNSDTGDCGLPSFVPTWGISELRTMSAQKDPLPAGPLWGERNVTRDCQIVPVRQQHVNHIVALGDVIPRCNEFVDALRESLERLVNHTQPSAGSPLQDLWDYWAESKEDLMLEDLWAGFCGALLGRDAVDIAPDYNENYRLVKIRPGTEKFGLMDIGHMIRLVEQNLSFSRNQDHSIPRSRLALSTWKFCAMEMITYIPLALGLLSALQNKNWWQERNPSCLIMFIKG</sequence>
<dbReference type="AlphaFoldDB" id="W3XI69"/>
<keyword evidence="3" id="KW-1185">Reference proteome</keyword>
<organism evidence="2 3">
    <name type="scientific">Pestalotiopsis fici (strain W106-1 / CGMCC3.15140)</name>
    <dbReference type="NCBI Taxonomy" id="1229662"/>
    <lineage>
        <taxon>Eukaryota</taxon>
        <taxon>Fungi</taxon>
        <taxon>Dikarya</taxon>
        <taxon>Ascomycota</taxon>
        <taxon>Pezizomycotina</taxon>
        <taxon>Sordariomycetes</taxon>
        <taxon>Xylariomycetidae</taxon>
        <taxon>Amphisphaeriales</taxon>
        <taxon>Sporocadaceae</taxon>
        <taxon>Pestalotiopsis</taxon>
    </lineage>
</organism>
<dbReference type="Pfam" id="PF06985">
    <property type="entry name" value="HET"/>
    <property type="match status" value="1"/>
</dbReference>
<proteinExistence type="predicted"/>
<gene>
    <name evidence="2" type="ORF">PFICI_03724</name>
</gene>
<dbReference type="InterPro" id="IPR052895">
    <property type="entry name" value="HetReg/Transcr_Mod"/>
</dbReference>
<name>W3XI69_PESFW</name>
<dbReference type="EMBL" id="KI912110">
    <property type="protein sequence ID" value="ETS85699.1"/>
    <property type="molecule type" value="Genomic_DNA"/>
</dbReference>
<dbReference type="InterPro" id="IPR010730">
    <property type="entry name" value="HET"/>
</dbReference>
<dbReference type="RefSeq" id="XP_007830496.1">
    <property type="nucleotide sequence ID" value="XM_007832305.1"/>
</dbReference>
<dbReference type="eggNOG" id="ENOG502RQTC">
    <property type="taxonomic scope" value="Eukaryota"/>
</dbReference>
<evidence type="ECO:0000313" key="2">
    <source>
        <dbReference type="EMBL" id="ETS85699.1"/>
    </source>
</evidence>
<dbReference type="InParanoid" id="W3XI69"/>
<dbReference type="HOGENOM" id="CLU_491837_0_0_1"/>
<accession>W3XI69</accession>
<dbReference type="STRING" id="1229662.W3XI69"/>
<evidence type="ECO:0000313" key="3">
    <source>
        <dbReference type="Proteomes" id="UP000030651"/>
    </source>
</evidence>
<dbReference type="GeneID" id="19268737"/>
<dbReference type="OrthoDB" id="194358at2759"/>
<reference evidence="3" key="1">
    <citation type="journal article" date="2015" name="BMC Genomics">
        <title>Genomic and transcriptomic analysis of the endophytic fungus Pestalotiopsis fici reveals its lifestyle and high potential for synthesis of natural products.</title>
        <authorList>
            <person name="Wang X."/>
            <person name="Zhang X."/>
            <person name="Liu L."/>
            <person name="Xiang M."/>
            <person name="Wang W."/>
            <person name="Sun X."/>
            <person name="Che Y."/>
            <person name="Guo L."/>
            <person name="Liu G."/>
            <person name="Guo L."/>
            <person name="Wang C."/>
            <person name="Yin W.B."/>
            <person name="Stadler M."/>
            <person name="Zhang X."/>
            <person name="Liu X."/>
        </authorList>
    </citation>
    <scope>NUCLEOTIDE SEQUENCE [LARGE SCALE GENOMIC DNA]</scope>
    <source>
        <strain evidence="3">W106-1 / CGMCC3.15140</strain>
    </source>
</reference>
<feature type="domain" description="Heterokaryon incompatibility" evidence="1">
    <location>
        <begin position="53"/>
        <end position="206"/>
    </location>
</feature>
<dbReference type="Proteomes" id="UP000030651">
    <property type="component" value="Unassembled WGS sequence"/>
</dbReference>
<dbReference type="KEGG" id="pfy:PFICI_03724"/>
<evidence type="ECO:0000259" key="1">
    <source>
        <dbReference type="Pfam" id="PF06985"/>
    </source>
</evidence>